<sequence length="239" mass="25909">SLKHDNEKAHHPTLAGLTVVDRRHLVRGGLGNKPNAAKQEMQHDDIVVQMPDSQDGKSGRGNSGDLADTENSQNDKTIAVRPRVEWSNPVADMHPSSGQLEQSSPRDSQSVRFEPLETDFEVVEELPENPEPLAIATSTSTPLTLASLQRESDEFVFVPPSPSCSSMLEVSVSDTLAHPLPVTAAFRNSVLNRMPHPPDHTPRVSSAPSSSMVTDRRSLTRILNETRPLGITSGTSAVC</sequence>
<protein>
    <submittedName>
        <fullName evidence="1">Uncharacterized protein</fullName>
    </submittedName>
</protein>
<reference evidence="1" key="1">
    <citation type="submission" date="2022-07" db="EMBL/GenBank/DDBJ databases">
        <title>Phylogenomic reconstructions and comparative analyses of Kickxellomycotina fungi.</title>
        <authorList>
            <person name="Reynolds N.K."/>
            <person name="Stajich J.E."/>
            <person name="Barry K."/>
            <person name="Grigoriev I.V."/>
            <person name="Crous P."/>
            <person name="Smith M.E."/>
        </authorList>
    </citation>
    <scope>NUCLEOTIDE SEQUENCE</scope>
    <source>
        <strain evidence="1">NRRL 5244</strain>
    </source>
</reference>
<dbReference type="Proteomes" id="UP001150603">
    <property type="component" value="Unassembled WGS sequence"/>
</dbReference>
<evidence type="ECO:0000313" key="1">
    <source>
        <dbReference type="EMBL" id="KAJ1945187.1"/>
    </source>
</evidence>
<accession>A0ACC1JB97</accession>
<name>A0ACC1JB97_9FUNG</name>
<evidence type="ECO:0000313" key="2">
    <source>
        <dbReference type="Proteomes" id="UP001150603"/>
    </source>
</evidence>
<gene>
    <name evidence="1" type="ORF">FBU59_002381</name>
</gene>
<comment type="caution">
    <text evidence="1">The sequence shown here is derived from an EMBL/GenBank/DDBJ whole genome shotgun (WGS) entry which is preliminary data.</text>
</comment>
<feature type="non-terminal residue" evidence="1">
    <location>
        <position position="1"/>
    </location>
</feature>
<proteinExistence type="predicted"/>
<dbReference type="EMBL" id="JANBPW010001290">
    <property type="protein sequence ID" value="KAJ1945187.1"/>
    <property type="molecule type" value="Genomic_DNA"/>
</dbReference>
<keyword evidence="2" id="KW-1185">Reference proteome</keyword>
<organism evidence="1 2">
    <name type="scientific">Linderina macrospora</name>
    <dbReference type="NCBI Taxonomy" id="4868"/>
    <lineage>
        <taxon>Eukaryota</taxon>
        <taxon>Fungi</taxon>
        <taxon>Fungi incertae sedis</taxon>
        <taxon>Zoopagomycota</taxon>
        <taxon>Kickxellomycotina</taxon>
        <taxon>Kickxellomycetes</taxon>
        <taxon>Kickxellales</taxon>
        <taxon>Kickxellaceae</taxon>
        <taxon>Linderina</taxon>
    </lineage>
</organism>